<accession>A0ABR5M8J1</accession>
<dbReference type="EMBL" id="LHOY01000020">
    <property type="protein sequence ID" value="KPG75218.1"/>
    <property type="molecule type" value="Genomic_DNA"/>
</dbReference>
<evidence type="ECO:0000313" key="2">
    <source>
        <dbReference type="Proteomes" id="UP000037820"/>
    </source>
</evidence>
<sequence>MNQNGLDSAFRIKQVCVPIRTWWNPPINSHSILQAADLDQPCFFLRASWRRFTPIIEFREIAQCCFAVPNTAITMANAVWLAFQ</sequence>
<keyword evidence="2" id="KW-1185">Reference proteome</keyword>
<proteinExistence type="predicted"/>
<protein>
    <submittedName>
        <fullName evidence="1">Uncharacterized protein</fullName>
    </submittedName>
</protein>
<name>A0ABR5M8J1_9PSED</name>
<organism evidence="1 2">
    <name type="scientific">Pseudomonas libanensis</name>
    <dbReference type="NCBI Taxonomy" id="75588"/>
    <lineage>
        <taxon>Bacteria</taxon>
        <taxon>Pseudomonadati</taxon>
        <taxon>Pseudomonadota</taxon>
        <taxon>Gammaproteobacteria</taxon>
        <taxon>Pseudomonadales</taxon>
        <taxon>Pseudomonadaceae</taxon>
        <taxon>Pseudomonas</taxon>
    </lineage>
</organism>
<reference evidence="1 2" key="1">
    <citation type="submission" date="2015-07" db="EMBL/GenBank/DDBJ databases">
        <title>Whole genome sequencing of endophytes isolated from poison ivy (Toxicodendron radicans).</title>
        <authorList>
            <person name="Tran P.N."/>
            <person name="Lee Y.P."/>
            <person name="Gan H.M."/>
            <person name="Savka M.A."/>
        </authorList>
    </citation>
    <scope>NUCLEOTIDE SEQUENCE [LARGE SCALE GENOMIC DNA]</scope>
    <source>
        <strain evidence="1 2">RIT-PI-g</strain>
    </source>
</reference>
<comment type="caution">
    <text evidence="1">The sequence shown here is derived from an EMBL/GenBank/DDBJ whole genome shotgun (WGS) entry which is preliminary data.</text>
</comment>
<dbReference type="Proteomes" id="UP000037820">
    <property type="component" value="Unassembled WGS sequence"/>
</dbReference>
<gene>
    <name evidence="1" type="ORF">AEQ48_11585</name>
</gene>
<evidence type="ECO:0000313" key="1">
    <source>
        <dbReference type="EMBL" id="KPG75218.1"/>
    </source>
</evidence>